<accession>A0A0D8YAW9</accession>
<organism evidence="5 6">
    <name type="scientific">Dictyocaulus viviparus</name>
    <name type="common">Bovine lungworm</name>
    <dbReference type="NCBI Taxonomy" id="29172"/>
    <lineage>
        <taxon>Eukaryota</taxon>
        <taxon>Metazoa</taxon>
        <taxon>Ecdysozoa</taxon>
        <taxon>Nematoda</taxon>
        <taxon>Chromadorea</taxon>
        <taxon>Rhabditida</taxon>
        <taxon>Rhabditina</taxon>
        <taxon>Rhabditomorpha</taxon>
        <taxon>Strongyloidea</taxon>
        <taxon>Metastrongylidae</taxon>
        <taxon>Dictyocaulus</taxon>
    </lineage>
</organism>
<dbReference type="Pfam" id="PF13855">
    <property type="entry name" value="LRR_8"/>
    <property type="match status" value="1"/>
</dbReference>
<dbReference type="SUPFAM" id="SSF52047">
    <property type="entry name" value="RNI-like"/>
    <property type="match status" value="1"/>
</dbReference>
<dbReference type="AlphaFoldDB" id="A0A0D8YAW9"/>
<dbReference type="GO" id="GO:0005737">
    <property type="term" value="C:cytoplasm"/>
    <property type="evidence" value="ECO:0007669"/>
    <property type="project" value="TreeGrafter"/>
</dbReference>
<reference evidence="5 6" key="1">
    <citation type="submission" date="2013-11" db="EMBL/GenBank/DDBJ databases">
        <title>Draft genome of the bovine lungworm Dictyocaulus viviparus.</title>
        <authorList>
            <person name="Mitreva M."/>
        </authorList>
    </citation>
    <scope>NUCLEOTIDE SEQUENCE [LARGE SCALE GENOMIC DNA]</scope>
    <source>
        <strain evidence="5 6">HannoverDv2000</strain>
    </source>
</reference>
<dbReference type="PANTHER" id="PTHR48051:SF1">
    <property type="entry name" value="RAS SUPPRESSOR PROTEIN 1"/>
    <property type="match status" value="1"/>
</dbReference>
<dbReference type="InterPro" id="IPR003591">
    <property type="entry name" value="Leu-rich_rpt_typical-subtyp"/>
</dbReference>
<sequence>MPSLRSLNLSENHISVIDMPGFYVTSTSLENLNLKQNHGFSIVYHIFQFLSSLPQLEILDLSQNCLTQLPEFIWSCPSLKELNVASNNLHSLPIGSTSASRSSRGIPLAFSPTSPTAVDAITISDTIEEPANVTTKALIRQNVWQSEINLSKVDEDISLDFPIASSSTLITLNLSANKPSFLTILPAHLCFAFDAYFFGSCSRSKSAVRSQRSLSVSRHQNVDIRVEETCYHRQHDTLEWLKTLNISSNQLETIPVCVNNKILFQALTVLDASSNSLKSVTKDIARLSSLSVLNLAKNKDIHTLPPELGMLSRLWSLSLKGCQLKDPLDSMVNTENCKTIEIIAYLKTILEDSKTYHHLRLMILGSDGVGKSQLWEALRAEAVQKKPVVQGESIRIAEWQYEMKKQKDFAFGPIAYSSWDFTGQREYYSTYHYFLTRRALYVVVWRVSDGDIVFNDIQRWLISIQARAPNACVILVGTHVDQVSSNPAKFPHDFLDEVEKKIRSRFMRVDADKYGLPRVLELLLINAKARSDIKVIRELHSDLRRDSTSAIMKSEQFRECMKQRMVLKFGRVFRDDIEFHGVCAFLHDTGEVVHFEDSSLRELIFVDPLWLADYLAAIVALRSHICCTLFYASFFGELVKQLSVDVLLNLANVIDFTLF</sequence>
<protein>
    <submittedName>
        <fullName evidence="5">Leucine Rich repeat-containing domain protein</fullName>
    </submittedName>
</protein>
<dbReference type="PROSITE" id="PS51450">
    <property type="entry name" value="LRR"/>
    <property type="match status" value="2"/>
</dbReference>
<proteinExistence type="predicted"/>
<evidence type="ECO:0000259" key="4">
    <source>
        <dbReference type="PROSITE" id="PS51424"/>
    </source>
</evidence>
<evidence type="ECO:0000313" key="6">
    <source>
        <dbReference type="Proteomes" id="UP000053766"/>
    </source>
</evidence>
<dbReference type="GO" id="GO:0009966">
    <property type="term" value="P:regulation of signal transduction"/>
    <property type="evidence" value="ECO:0007669"/>
    <property type="project" value="UniProtKB-ARBA"/>
</dbReference>
<dbReference type="GO" id="GO:0000166">
    <property type="term" value="F:nucleotide binding"/>
    <property type="evidence" value="ECO:0007669"/>
    <property type="project" value="UniProtKB-KW"/>
</dbReference>
<dbReference type="Gene3D" id="3.30.70.1390">
    <property type="entry name" value="ROC domain from the Parkinson's disease-associated leucine-rich repeat kinase 2"/>
    <property type="match status" value="1"/>
</dbReference>
<dbReference type="SMART" id="SM00364">
    <property type="entry name" value="LRR_BAC"/>
    <property type="match status" value="4"/>
</dbReference>
<name>A0A0D8YAW9_DICVI</name>
<dbReference type="Pfam" id="PF08477">
    <property type="entry name" value="Roc"/>
    <property type="match status" value="1"/>
</dbReference>
<keyword evidence="2" id="KW-0677">Repeat</keyword>
<dbReference type="InterPro" id="IPR001611">
    <property type="entry name" value="Leu-rich_rpt"/>
</dbReference>
<dbReference type="Pfam" id="PF00560">
    <property type="entry name" value="LRR_1"/>
    <property type="match status" value="1"/>
</dbReference>
<dbReference type="STRING" id="29172.A0A0D8YAW9"/>
<dbReference type="InterPro" id="IPR032675">
    <property type="entry name" value="LRR_dom_sf"/>
</dbReference>
<evidence type="ECO:0000256" key="1">
    <source>
        <dbReference type="ARBA" id="ARBA00022614"/>
    </source>
</evidence>
<reference evidence="6" key="2">
    <citation type="journal article" date="2016" name="Sci. Rep.">
        <title>Dictyocaulus viviparus genome, variome and transcriptome elucidate lungworm biology and support future intervention.</title>
        <authorList>
            <person name="McNulty S.N."/>
            <person name="Strube C."/>
            <person name="Rosa B.A."/>
            <person name="Martin J.C."/>
            <person name="Tyagi R."/>
            <person name="Choi Y.J."/>
            <person name="Wang Q."/>
            <person name="Hallsworth Pepin K."/>
            <person name="Zhang X."/>
            <person name="Ozersky P."/>
            <person name="Wilson R.K."/>
            <person name="Sternberg P.W."/>
            <person name="Gasser R.B."/>
            <person name="Mitreva M."/>
        </authorList>
    </citation>
    <scope>NUCLEOTIDE SEQUENCE [LARGE SCALE GENOMIC DNA]</scope>
    <source>
        <strain evidence="6">HannoverDv2000</strain>
    </source>
</reference>
<keyword evidence="1" id="KW-0433">Leucine-rich repeat</keyword>
<dbReference type="InterPro" id="IPR020859">
    <property type="entry name" value="ROC"/>
</dbReference>
<dbReference type="Gene3D" id="3.80.10.10">
    <property type="entry name" value="Ribonuclease Inhibitor"/>
    <property type="match status" value="2"/>
</dbReference>
<dbReference type="PROSITE" id="PS51424">
    <property type="entry name" value="ROC"/>
    <property type="match status" value="1"/>
</dbReference>
<dbReference type="PANTHER" id="PTHR48051">
    <property type="match status" value="1"/>
</dbReference>
<evidence type="ECO:0000256" key="2">
    <source>
        <dbReference type="ARBA" id="ARBA00022737"/>
    </source>
</evidence>
<keyword evidence="3" id="KW-0547">Nucleotide-binding</keyword>
<keyword evidence="6" id="KW-1185">Reference proteome</keyword>
<dbReference type="SMART" id="SM00369">
    <property type="entry name" value="LRR_TYP"/>
    <property type="match status" value="5"/>
</dbReference>
<evidence type="ECO:0000256" key="3">
    <source>
        <dbReference type="ARBA" id="ARBA00022741"/>
    </source>
</evidence>
<gene>
    <name evidence="5" type="ORF">DICVIV_00465</name>
</gene>
<feature type="domain" description="Roc" evidence="4">
    <location>
        <begin position="352"/>
        <end position="547"/>
    </location>
</feature>
<dbReference type="InterPro" id="IPR027417">
    <property type="entry name" value="P-loop_NTPase"/>
</dbReference>
<dbReference type="OrthoDB" id="10252328at2759"/>
<evidence type="ECO:0000313" key="5">
    <source>
        <dbReference type="EMBL" id="KJH53342.1"/>
    </source>
</evidence>
<dbReference type="InterPro" id="IPR050216">
    <property type="entry name" value="LRR_domain-containing"/>
</dbReference>
<dbReference type="EMBL" id="KN716153">
    <property type="protein sequence ID" value="KJH53342.1"/>
    <property type="molecule type" value="Genomic_DNA"/>
</dbReference>
<dbReference type="Proteomes" id="UP000053766">
    <property type="component" value="Unassembled WGS sequence"/>
</dbReference>
<dbReference type="SUPFAM" id="SSF52540">
    <property type="entry name" value="P-loop containing nucleoside triphosphate hydrolases"/>
    <property type="match status" value="1"/>
</dbReference>
<dbReference type="Gene3D" id="3.40.50.300">
    <property type="entry name" value="P-loop containing nucleotide triphosphate hydrolases"/>
    <property type="match status" value="1"/>
</dbReference>